<accession>A0A3A5H8F2</accession>
<dbReference type="EMBL" id="QYRP01000002">
    <property type="protein sequence ID" value="RJS46712.1"/>
    <property type="molecule type" value="Genomic_DNA"/>
</dbReference>
<dbReference type="SUPFAM" id="SSF52266">
    <property type="entry name" value="SGNH hydrolase"/>
    <property type="match status" value="1"/>
</dbReference>
<keyword evidence="3" id="KW-1185">Reference proteome</keyword>
<dbReference type="CDD" id="cd01832">
    <property type="entry name" value="SGNH_hydrolase_like_1"/>
    <property type="match status" value="1"/>
</dbReference>
<dbReference type="InterPro" id="IPR013830">
    <property type="entry name" value="SGNH_hydro"/>
</dbReference>
<dbReference type="GO" id="GO:0016787">
    <property type="term" value="F:hydrolase activity"/>
    <property type="evidence" value="ECO:0007669"/>
    <property type="project" value="UniProtKB-KW"/>
</dbReference>
<gene>
    <name evidence="2" type="ORF">D4739_11130</name>
</gene>
<reference evidence="3" key="1">
    <citation type="submission" date="2018-09" db="EMBL/GenBank/DDBJ databases">
        <authorList>
            <person name="Zhu H."/>
        </authorList>
    </citation>
    <scope>NUCLEOTIDE SEQUENCE [LARGE SCALE GENOMIC DNA]</scope>
    <source>
        <strain evidence="3">K1W22B-1</strain>
    </source>
</reference>
<dbReference type="AlphaFoldDB" id="A0A3A5H8F2"/>
<organism evidence="2 3">
    <name type="scientific">Nocardioides cavernaquae</name>
    <dbReference type="NCBI Taxonomy" id="2321396"/>
    <lineage>
        <taxon>Bacteria</taxon>
        <taxon>Bacillati</taxon>
        <taxon>Actinomycetota</taxon>
        <taxon>Actinomycetes</taxon>
        <taxon>Propionibacteriales</taxon>
        <taxon>Nocardioidaceae</taxon>
        <taxon>Nocardioides</taxon>
    </lineage>
</organism>
<keyword evidence="2" id="KW-0378">Hydrolase</keyword>
<evidence type="ECO:0000259" key="1">
    <source>
        <dbReference type="Pfam" id="PF13472"/>
    </source>
</evidence>
<protein>
    <submittedName>
        <fullName evidence="2">SGNH/GDSL hydrolase family protein</fullName>
    </submittedName>
</protein>
<feature type="domain" description="SGNH hydrolase-type esterase" evidence="1">
    <location>
        <begin position="32"/>
        <end position="207"/>
    </location>
</feature>
<dbReference type="Gene3D" id="3.40.50.1110">
    <property type="entry name" value="SGNH hydrolase"/>
    <property type="match status" value="1"/>
</dbReference>
<evidence type="ECO:0000313" key="3">
    <source>
        <dbReference type="Proteomes" id="UP000276542"/>
    </source>
</evidence>
<dbReference type="PANTHER" id="PTHR43784">
    <property type="entry name" value="GDSL-LIKE LIPASE/ACYLHYDROLASE, PUTATIVE (AFU_ORTHOLOGUE AFUA_2G00820)-RELATED"/>
    <property type="match status" value="1"/>
</dbReference>
<dbReference type="Proteomes" id="UP000276542">
    <property type="component" value="Unassembled WGS sequence"/>
</dbReference>
<dbReference type="InterPro" id="IPR036514">
    <property type="entry name" value="SGNH_hydro_sf"/>
</dbReference>
<evidence type="ECO:0000313" key="2">
    <source>
        <dbReference type="EMBL" id="RJS46712.1"/>
    </source>
</evidence>
<sequence length="284" mass="30917">MTTMNQQIPGGSTNSNGGVPTSCLTGYVRVVALGDSATYGLGDRVGDHWRGWAAILTEAIGTAHHISFCNLAQSGATVRDVRGTQLGEALDHRPQVASLVVGINDVMRSSWDRSRTRADLLDCVEALTQSGAIVVTVRFHDHSRVLGLPRWLARPMRERIEELNAIYDEVCERFGCIQIDLEDLGIGAQRGYWAIDRLHPSEAGHRLLARNVAEHLNSLGLAFDLPPLAPTGSTADRRESARILLAASVPWLVRRARDLGPRAATRIVHAARNYAATPAPLERA</sequence>
<name>A0A3A5H8F2_9ACTN</name>
<dbReference type="Pfam" id="PF13472">
    <property type="entry name" value="Lipase_GDSL_2"/>
    <property type="match status" value="1"/>
</dbReference>
<proteinExistence type="predicted"/>
<comment type="caution">
    <text evidence="2">The sequence shown here is derived from an EMBL/GenBank/DDBJ whole genome shotgun (WGS) entry which is preliminary data.</text>
</comment>
<dbReference type="InterPro" id="IPR053140">
    <property type="entry name" value="GDSL_Rv0518-like"/>
</dbReference>
<dbReference type="PANTHER" id="PTHR43784:SF2">
    <property type="entry name" value="GDSL-LIKE LIPASE_ACYLHYDROLASE, PUTATIVE (AFU_ORTHOLOGUE AFUA_2G00820)-RELATED"/>
    <property type="match status" value="1"/>
</dbReference>